<keyword evidence="1" id="KW-0472">Membrane</keyword>
<keyword evidence="1" id="KW-1133">Transmembrane helix</keyword>
<accession>A0A1A9WA27</accession>
<name>A0A1A9WA27_9MUSC</name>
<dbReference type="AlphaFoldDB" id="A0A1A9WA27"/>
<dbReference type="EnsemblMetazoa" id="GBRI011836-RA">
    <property type="protein sequence ID" value="GBRI011836-PA"/>
    <property type="gene ID" value="GBRI011836"/>
</dbReference>
<proteinExistence type="predicted"/>
<evidence type="ECO:0000313" key="2">
    <source>
        <dbReference type="EnsemblMetazoa" id="GBRI011836-PA"/>
    </source>
</evidence>
<keyword evidence="3" id="KW-1185">Reference proteome</keyword>
<protein>
    <submittedName>
        <fullName evidence="2">Uncharacterized protein</fullName>
    </submittedName>
</protein>
<keyword evidence="1" id="KW-0812">Transmembrane</keyword>
<dbReference type="Proteomes" id="UP000091820">
    <property type="component" value="Unassembled WGS sequence"/>
</dbReference>
<reference evidence="3" key="1">
    <citation type="submission" date="2014-03" db="EMBL/GenBank/DDBJ databases">
        <authorList>
            <person name="Aksoy S."/>
            <person name="Warren W."/>
            <person name="Wilson R.K."/>
        </authorList>
    </citation>
    <scope>NUCLEOTIDE SEQUENCE [LARGE SCALE GENOMIC DNA]</scope>
    <source>
        <strain evidence="3">IAEA</strain>
    </source>
</reference>
<organism evidence="2 3">
    <name type="scientific">Glossina brevipalpis</name>
    <dbReference type="NCBI Taxonomy" id="37001"/>
    <lineage>
        <taxon>Eukaryota</taxon>
        <taxon>Metazoa</taxon>
        <taxon>Ecdysozoa</taxon>
        <taxon>Arthropoda</taxon>
        <taxon>Hexapoda</taxon>
        <taxon>Insecta</taxon>
        <taxon>Pterygota</taxon>
        <taxon>Neoptera</taxon>
        <taxon>Endopterygota</taxon>
        <taxon>Diptera</taxon>
        <taxon>Brachycera</taxon>
        <taxon>Muscomorpha</taxon>
        <taxon>Hippoboscoidea</taxon>
        <taxon>Glossinidae</taxon>
        <taxon>Glossina</taxon>
    </lineage>
</organism>
<dbReference type="VEuPathDB" id="VectorBase:GBRI011836"/>
<sequence length="110" mass="11771">MNCSQKYLINSNVISKATKSHIQEDNSGKRSGAKNAHICIRDNLHFAYIFPLSGILICLTVCLCVLLAFSLTYDVLYIANDDDGSNGDNDRGGGGCDGGDVVVDAVINVM</sequence>
<evidence type="ECO:0000313" key="3">
    <source>
        <dbReference type="Proteomes" id="UP000091820"/>
    </source>
</evidence>
<reference evidence="2" key="2">
    <citation type="submission" date="2020-05" db="UniProtKB">
        <authorList>
            <consortium name="EnsemblMetazoa"/>
        </authorList>
    </citation>
    <scope>IDENTIFICATION</scope>
    <source>
        <strain evidence="2">IAEA</strain>
    </source>
</reference>
<evidence type="ECO:0000256" key="1">
    <source>
        <dbReference type="SAM" id="Phobius"/>
    </source>
</evidence>
<feature type="transmembrane region" description="Helical" evidence="1">
    <location>
        <begin position="46"/>
        <end position="69"/>
    </location>
</feature>